<protein>
    <submittedName>
        <fullName evidence="3">Uncharacterized protein AT4g39060</fullName>
    </submittedName>
    <submittedName>
        <fullName evidence="2">Uncharacterized protein F19H22.160</fullName>
    </submittedName>
</protein>
<dbReference type="EMBL" id="AL161594">
    <property type="protein sequence ID" value="CAB80569.1"/>
    <property type="molecule type" value="Genomic_DNA"/>
</dbReference>
<feature type="domain" description="FKB95-like N-terminal Kelch" evidence="1">
    <location>
        <begin position="195"/>
        <end position="342"/>
    </location>
</feature>
<dbReference type="PANTHER" id="PTHR24414">
    <property type="entry name" value="F-BOX/KELCH-REPEAT PROTEIN SKIP4"/>
    <property type="match status" value="1"/>
</dbReference>
<reference key="1">
    <citation type="journal article" date="1999" name="Nature">
        <title>Sequence and analysis of chromosome 4 of the plant Arabidopsis thaliana.</title>
        <authorList>
            <consortium name="EU"/>
            <consortium name="CSHL and WU Arabidopsis Sequencing Project"/>
            <person name="Mayer K."/>
            <person name="Schuller C."/>
            <person name="Wambutt R."/>
            <person name="Murphy G."/>
            <person name="Volckaert G."/>
            <person name="Pohl T."/>
            <person name="Dusterhoft A."/>
            <person name="Stiekema W."/>
            <person name="Entian K.D."/>
            <person name="Terryn N."/>
            <person name="Harris B."/>
            <person name="Ansorge W."/>
            <person name="Brandt P."/>
            <person name="Grivell L."/>
            <person name="Rieger M."/>
            <person name="Weichselgartner M."/>
            <person name="de Simone V."/>
            <person name="Obermaier B."/>
            <person name="Mache R."/>
            <person name="Muller M."/>
            <person name="Kreis M."/>
            <person name="Delseny M."/>
            <person name="Puigdomenech P."/>
            <person name="Watson M."/>
            <person name="Schmidtheini T."/>
            <person name="Reichert B."/>
            <person name="Portatelle D."/>
            <person name="Perez-Alonso M."/>
            <person name="Boutry M."/>
            <person name="Bancroft I."/>
            <person name="Vos P."/>
            <person name="Hoheisel J."/>
            <person name="Zimmermann W."/>
            <person name="Wedler H."/>
            <person name="Ridley P."/>
            <person name="Langham S.A."/>
            <person name="McCullagh B."/>
            <person name="Bilham L."/>
            <person name="Robben J."/>
            <person name="Van der Schueren J."/>
            <person name="Grymonprez B."/>
            <person name="Chuang Y.J."/>
            <person name="Vandenbussche F."/>
            <person name="Braeken M."/>
            <person name="Weltjens I."/>
            <person name="Voet M."/>
            <person name="Bastiaens I."/>
            <person name="Aert R."/>
            <person name="Defoor E."/>
            <person name="Weitzenegger T."/>
            <person name="Bothe G."/>
            <person name="Ramsperger U."/>
            <person name="Hilbert H."/>
            <person name="Braun M."/>
            <person name="Holzer E."/>
            <person name="Brandt A."/>
            <person name="Peters S."/>
            <person name="van Staveren M."/>
            <person name="Dirske W."/>
            <person name="Mooijman P."/>
            <person name="Klein Lankhorst R."/>
            <person name="Rose M."/>
            <person name="Hauf J."/>
            <person name="Kotter P."/>
            <person name="Berneiser S."/>
            <person name="Hempel S."/>
            <person name="Feldpausch M."/>
            <person name="Lamberth S."/>
            <person name="Van den Daele H."/>
            <person name="De Keyser A."/>
            <person name="Buysshaert C."/>
            <person name="Gielen J."/>
            <person name="Villarroel R."/>
            <person name="De Clercq R."/>
            <person name="Van Montagu M."/>
            <person name="Rogers J."/>
            <person name="Cronin A."/>
            <person name="Quail M."/>
            <person name="Bray-Allen S."/>
            <person name="Clark L."/>
            <person name="Doggett J."/>
            <person name="Hall S."/>
            <person name="Kay M."/>
            <person name="Lennard N."/>
            <person name="McLay K."/>
            <person name="Mayes R."/>
            <person name="Pettett A."/>
            <person name="Rajandream M.A."/>
            <person name="Lyne M."/>
            <person name="Benes V."/>
            <person name="Rechmann S."/>
            <person name="Borkova D."/>
            <person name="Blocker H."/>
            <person name="Scharfe M."/>
            <person name="Grimm M."/>
            <person name="Lohnert T.H."/>
            <person name="Dose S."/>
            <person name="de Haan M."/>
            <person name="Maarse A."/>
            <person name="Schafer M."/>
            <person name="Muller-Auer S."/>
            <person name="Gabel C."/>
            <person name="Fuchs M."/>
            <person name="Fartmann B."/>
            <person name="Granderath K."/>
            <person name="Dauner D."/>
            <person name="Herzl A."/>
            <person name="Neumann S."/>
            <person name="Argiriou A."/>
            <person name="Vitale D."/>
            <person name="Liguori R."/>
            <person name="Piravandi E."/>
            <person name="Massenet O."/>
            <person name="Quigley F."/>
            <person name="Clabauld G."/>
            <person name="Mundlein A."/>
            <person name="Felber R."/>
            <person name="Schnabl S."/>
            <person name="Hiller R."/>
            <person name="Schmidt W."/>
            <person name="Lecharny A."/>
            <person name="Aubourg S."/>
            <person name="Chefdor F."/>
            <person name="Cooke R."/>
            <person name="Berger C."/>
            <person name="Montfort A."/>
            <person name="Casacuberta E."/>
            <person name="Gibbons T."/>
            <person name="Weber N."/>
            <person name="Vandenbol M."/>
            <person name="Bargues M."/>
            <person name="Terol J."/>
            <person name="Torres A."/>
            <person name="Perez-Perez A."/>
            <person name="Purnelle B."/>
            <person name="Bent E."/>
            <person name="Johnson S."/>
            <person name="Tacon D."/>
            <person name="Jesse T."/>
            <person name="Heijnen L."/>
            <person name="Schwarz S."/>
            <person name="Scholler P."/>
            <person name="Heber S."/>
            <person name="Francs P."/>
            <person name="Bielke C."/>
            <person name="Frishman D."/>
            <person name="Haase D."/>
            <person name="Lemcke K."/>
            <person name="Mewes H.W."/>
            <person name="Stocker S."/>
            <person name="Zaccaria P."/>
            <person name="Bevan M."/>
            <person name="Wilson R.K."/>
            <person name="de la Bastide M."/>
            <person name="Habermann K."/>
            <person name="Parnell L."/>
            <person name="Dedhia N."/>
            <person name="Gnoj L."/>
            <person name="Schutz K."/>
            <person name="Huang E."/>
            <person name="Spiegel L."/>
            <person name="Sehkon M."/>
            <person name="Murray J."/>
            <person name="Sheet P."/>
            <person name="Cordes M."/>
            <person name="Abu-Threideh J."/>
            <person name="Stoneking T."/>
            <person name="Kalicki J."/>
            <person name="Graves T."/>
            <person name="Harmon G."/>
            <person name="Edwards J."/>
            <person name="Latreille P."/>
            <person name="Courtney L."/>
            <person name="Cloud J."/>
            <person name="Abbott A."/>
            <person name="Scott K."/>
            <person name="Johnson D."/>
            <person name="Minx P."/>
            <person name="Bentley D."/>
            <person name="Fulton B."/>
            <person name="Miller N."/>
            <person name="Greco T."/>
            <person name="Kemp K."/>
            <person name="Kramer J."/>
            <person name="Fulton L."/>
            <person name="Mardis E."/>
            <person name="Dante M."/>
            <person name="Pepin K."/>
            <person name="Hillier L."/>
            <person name="Nelson J."/>
            <person name="Spieth J."/>
            <person name="Ryan E."/>
            <person name="Andrews S."/>
            <person name="Geisel C."/>
            <person name="Layman D."/>
            <person name="Du H."/>
            <person name="Ali J."/>
            <person name="Berghoff A."/>
            <person name="Jones K."/>
            <person name="Drone K."/>
            <person name="Cotton M."/>
            <person name="Joshu C."/>
            <person name="Antonoiu B."/>
            <person name="Zidanic M."/>
            <person name="Strong C."/>
            <person name="Sun H."/>
            <person name="Lamar B."/>
            <person name="Yordan C."/>
            <person name="Ma P."/>
            <person name="Zhong J."/>
            <person name="Preston R."/>
            <person name="Vil D."/>
            <person name="Shekher M."/>
            <person name="Matero A."/>
            <person name="Shah R."/>
            <person name="Swaby I.K."/>
            <person name="O'Shaughnessy A."/>
            <person name="Rodriguez M."/>
            <person name="Hoffmann J."/>
            <person name="Till S."/>
            <person name="Granat S."/>
            <person name="Shohdy N."/>
            <person name="Hasegawa A."/>
            <person name="Hameed A."/>
            <person name="Lodhi M."/>
            <person name="Johnson A."/>
            <person name="Chen E."/>
            <person name="Marra M."/>
            <person name="Martienssen R."/>
            <person name="McCombie W.R."/>
        </authorList>
    </citation>
    <scope>NUCLEOTIDE SEQUENCE [LARGE SCALE GENOMIC DNA]</scope>
    <source>
        <strain>cv. Columbia</strain>
    </source>
</reference>
<dbReference type="Pfam" id="PF25210">
    <property type="entry name" value="Kelch_FKB95"/>
    <property type="match status" value="1"/>
</dbReference>
<dbReference type="EMBL" id="AL035679">
    <property type="protein sequence ID" value="CAB38826.1"/>
    <property type="molecule type" value="Genomic_DNA"/>
</dbReference>
<evidence type="ECO:0000313" key="2">
    <source>
        <dbReference type="EMBL" id="CAB38826.1"/>
    </source>
</evidence>
<proteinExistence type="predicted"/>
<dbReference type="ExpressionAtlas" id="Q9SVI7">
    <property type="expression patterns" value="baseline"/>
</dbReference>
<evidence type="ECO:0000259" key="1">
    <source>
        <dbReference type="Pfam" id="PF25210"/>
    </source>
</evidence>
<organism evidence="2">
    <name type="scientific">Arabidopsis thaliana</name>
    <name type="common">Mouse-ear cress</name>
    <dbReference type="NCBI Taxonomy" id="3702"/>
    <lineage>
        <taxon>Eukaryota</taxon>
        <taxon>Viridiplantae</taxon>
        <taxon>Streptophyta</taxon>
        <taxon>Embryophyta</taxon>
        <taxon>Tracheophyta</taxon>
        <taxon>Spermatophyta</taxon>
        <taxon>Magnoliopsida</taxon>
        <taxon>eudicotyledons</taxon>
        <taxon>Gunneridae</taxon>
        <taxon>Pentapetalae</taxon>
        <taxon>rosids</taxon>
        <taxon>malvids</taxon>
        <taxon>Brassicales</taxon>
        <taxon>Brassicaceae</taxon>
        <taxon>Camelineae</taxon>
        <taxon>Arabidopsis</taxon>
    </lineage>
</organism>
<reference evidence="2" key="2">
    <citation type="submission" date="1999-03" db="EMBL/GenBank/DDBJ databases">
        <authorList>
            <person name="Bevan M."/>
            <person name="Murphy G."/>
            <person name="Ridley P."/>
            <person name="Hudson S."/>
            <person name="Bancroft I."/>
            <person name="Mewes H.W."/>
            <person name="Mayer K.F.X."/>
            <person name="Schueller C."/>
        </authorList>
    </citation>
    <scope>NUCLEOTIDE SEQUENCE</scope>
</reference>
<dbReference type="InterPro" id="IPR050354">
    <property type="entry name" value="F-box/kelch-repeat_ARATH"/>
</dbReference>
<reference evidence="3" key="4">
    <citation type="submission" date="2000-03" db="EMBL/GenBank/DDBJ databases">
        <authorList>
            <person name="Murphy G."/>
            <person name="Ridley P."/>
            <person name="Hudson S."/>
            <person name="Mewes H.W."/>
            <person name="Lemcke K."/>
            <person name="Mayer K.F.X."/>
        </authorList>
    </citation>
    <scope>NUCLEOTIDE SEQUENCE</scope>
</reference>
<reference evidence="2" key="3">
    <citation type="submission" date="1999-03" db="EMBL/GenBank/DDBJ databases">
        <authorList>
            <person name="EU Arabidopsis sequencing project"/>
        </authorList>
    </citation>
    <scope>NUCLEOTIDE SEQUENCE</scope>
</reference>
<dbReference type="PANTHER" id="PTHR24414:SF68">
    <property type="entry name" value="GALACTOSE OXIDASE_KELCH REPEAT SUPERFAMILY PROTEIN-RELATED"/>
    <property type="match status" value="1"/>
</dbReference>
<gene>
    <name evidence="2" type="primary">F19H22.160</name>
    <name evidence="3" type="ordered locus">At4g39060</name>
</gene>
<name>Q9SVI7_ARATH</name>
<dbReference type="PIR" id="T06066">
    <property type="entry name" value="T06066"/>
</dbReference>
<dbReference type="InterPro" id="IPR057499">
    <property type="entry name" value="Kelch_FKB95"/>
</dbReference>
<accession>Q9SVI7</accession>
<dbReference type="AlphaFoldDB" id="Q9SVI7"/>
<evidence type="ECO:0000313" key="3">
    <source>
        <dbReference type="EMBL" id="CAB80569.1"/>
    </source>
</evidence>
<sequence length="375" mass="43444">MFCEEKEIDQAWLVSISYYPKLSLVSKSFRSLVLSDLLYEVRSELQTQEECVYLGLQPPNKRCPIWFSLWIKPDDQTLNQYCNIQEKSTRNLLVPVPSSYTPFPPNLICAEVGSEIYTVGSHIYHAMWVHNELTGNGRKAPSMMVGRMEPHMNQRIGLRFSTQRLKLGNLYRTLAPEVRLSLNKKILPMDGNICVTIKKKNVESKKKKKNVESKNKKKDFVYLLKEKKWEVVKDHSSLVEKYCVIENVEYTYADKRCWWMETTSSEESSEEWRLVNGLTGLDAYVINDTEFCTYGGKLLLFWDSPALSPLDQTKKIWCAVILLDKSLNDEVSGQIEWADVVLTVPVSYTLWDCVKFSTYSTICFPVLFFNTQTHT</sequence>